<evidence type="ECO:0000313" key="3">
    <source>
        <dbReference type="Proteomes" id="UP000728185"/>
    </source>
</evidence>
<sequence>FPLLNLNHESSLFSPFLPYLLVDHNPNNAVHKYRILLDGSAEDLMAEDRSLNDPSSDASERSGFTSLASSAHAMRIQAVSGLRTLFGHPRASGDSGDSGFPGAAPGSSGALRSETHLCTSHVTSDGVEKRARFSQSVLSDAHYPPETNHGSQSGEHHSAEDSFGGVNQGAPLSTGVADNVTMVFERTRTVPRTCSVELVVRSCGPDSLPDTSRYGNRSVTGTRHLYTESNRESNCNDHDRSLGVSLPTTIRCSSLGCLPAPHCATPSTGGMARSSTRPGLFSLSLQVFYNDADEVDERSSGITCSSCGIRVSGTADDAEQRDLGADVESHDDVGSHGDDVQLSRRQEVEGREAEEDALSDLPDLSSANVSGRVTPLSLTSSTSRGGTGGAGLSSVTGPFSGESPGIHARGYNRAGLVFPNGVTLSGSTGTAVATVPVSGCTRTGNSGSVRFGVLEFPASLLHAHESPDVTEKFGKFELPVTRLSEVNVDRFERLLTPILILWTRSFRSRTPVVSDPDLTTVIRETKRLLERLLLNTQIEASRDVNSAVSNQTRVIPWTDSTDAHQNSSHTSVKRDSVVTSLLNQLRVTRRHRLAYLAYLKEQKNRALAQKRLLVMLQRRCEQDLQSQCEYIVHKYVTAFLDSQREAFRQFYERFVQLRNQSEIDGRGVMDNGQGGRSAASQLTAHFIQELIERWESMEPSRRPPILFPVCRSRMDEQEEVDPDFSRLASSHLKFARVHIRRLVMEKVYQSGVWMNDPALELERDLVLHRELALLSRVVTLTELQIPEKYHVFEPFHSIQEELRSFGCSHVSAYSILSCPSRFFSHILVCVHGTCSNHAAAHLQLRLPNARML</sequence>
<feature type="compositionally biased region" description="Low complexity" evidence="1">
    <location>
        <begin position="95"/>
        <end position="110"/>
    </location>
</feature>
<feature type="compositionally biased region" description="Basic and acidic residues" evidence="1">
    <location>
        <begin position="318"/>
        <end position="351"/>
    </location>
</feature>
<protein>
    <submittedName>
        <fullName evidence="2">Uncharacterized protein</fullName>
    </submittedName>
</protein>
<gene>
    <name evidence="2" type="ORF">FBUS_04611</name>
</gene>
<organism evidence="2 3">
    <name type="scientific">Fasciolopsis buskii</name>
    <dbReference type="NCBI Taxonomy" id="27845"/>
    <lineage>
        <taxon>Eukaryota</taxon>
        <taxon>Metazoa</taxon>
        <taxon>Spiralia</taxon>
        <taxon>Lophotrochozoa</taxon>
        <taxon>Platyhelminthes</taxon>
        <taxon>Trematoda</taxon>
        <taxon>Digenea</taxon>
        <taxon>Plagiorchiida</taxon>
        <taxon>Echinostomata</taxon>
        <taxon>Echinostomatoidea</taxon>
        <taxon>Fasciolidae</taxon>
        <taxon>Fasciolopsis</taxon>
    </lineage>
</organism>
<evidence type="ECO:0000313" key="2">
    <source>
        <dbReference type="EMBL" id="KAA0197786.1"/>
    </source>
</evidence>
<feature type="compositionally biased region" description="Low complexity" evidence="1">
    <location>
        <begin position="374"/>
        <end position="384"/>
    </location>
</feature>
<dbReference type="EMBL" id="LUCM01002137">
    <property type="protein sequence ID" value="KAA0197786.1"/>
    <property type="molecule type" value="Genomic_DNA"/>
</dbReference>
<evidence type="ECO:0000256" key="1">
    <source>
        <dbReference type="SAM" id="MobiDB-lite"/>
    </source>
</evidence>
<proteinExistence type="predicted"/>
<name>A0A8E0S6D1_9TREM</name>
<reference evidence="2" key="1">
    <citation type="submission" date="2019-05" db="EMBL/GenBank/DDBJ databases">
        <title>Annotation for the trematode Fasciolopsis buski.</title>
        <authorList>
            <person name="Choi Y.-J."/>
        </authorList>
    </citation>
    <scope>NUCLEOTIDE SEQUENCE</scope>
    <source>
        <strain evidence="2">HT</strain>
        <tissue evidence="2">Whole worm</tissue>
    </source>
</reference>
<keyword evidence="3" id="KW-1185">Reference proteome</keyword>
<feature type="region of interest" description="Disordered" evidence="1">
    <location>
        <begin position="90"/>
        <end position="112"/>
    </location>
</feature>
<dbReference type="Proteomes" id="UP000728185">
    <property type="component" value="Unassembled WGS sequence"/>
</dbReference>
<feature type="region of interest" description="Disordered" evidence="1">
    <location>
        <begin position="140"/>
        <end position="171"/>
    </location>
</feature>
<dbReference type="OrthoDB" id="6251651at2759"/>
<feature type="region of interest" description="Disordered" evidence="1">
    <location>
        <begin position="318"/>
        <end position="398"/>
    </location>
</feature>
<accession>A0A8E0S6D1</accession>
<comment type="caution">
    <text evidence="2">The sequence shown here is derived from an EMBL/GenBank/DDBJ whole genome shotgun (WGS) entry which is preliminary data.</text>
</comment>
<feature type="non-terminal residue" evidence="2">
    <location>
        <position position="1"/>
    </location>
</feature>
<dbReference type="AlphaFoldDB" id="A0A8E0S6D1"/>